<gene>
    <name evidence="1" type="ORF">W911_07405</name>
</gene>
<name>V5SE56_9HYPH</name>
<dbReference type="HOGENOM" id="CLU_885026_0_0_5"/>
<evidence type="ECO:0000313" key="1">
    <source>
        <dbReference type="EMBL" id="AHB48249.1"/>
    </source>
</evidence>
<dbReference type="EMBL" id="CP006912">
    <property type="protein sequence ID" value="AHB48249.1"/>
    <property type="molecule type" value="Genomic_DNA"/>
</dbReference>
<organism evidence="1 2">
    <name type="scientific">Hyphomicrobium nitrativorans NL23</name>
    <dbReference type="NCBI Taxonomy" id="1029756"/>
    <lineage>
        <taxon>Bacteria</taxon>
        <taxon>Pseudomonadati</taxon>
        <taxon>Pseudomonadota</taxon>
        <taxon>Alphaproteobacteria</taxon>
        <taxon>Hyphomicrobiales</taxon>
        <taxon>Hyphomicrobiaceae</taxon>
        <taxon>Hyphomicrobium</taxon>
    </lineage>
</organism>
<evidence type="ECO:0000313" key="2">
    <source>
        <dbReference type="Proteomes" id="UP000018542"/>
    </source>
</evidence>
<dbReference type="AlphaFoldDB" id="V5SE56"/>
<dbReference type="STRING" id="1029756.W911_07405"/>
<dbReference type="KEGG" id="hni:W911_07405"/>
<dbReference type="Proteomes" id="UP000018542">
    <property type="component" value="Chromosome"/>
</dbReference>
<reference evidence="1 2" key="1">
    <citation type="journal article" date="2014" name="Genome Announc.">
        <title>Complete Genome Sequence of Hyphomicrobium nitrativorans Strain NL23, a Denitrifying Bacterium Isolated from Biofilm of a Methanol-Fed Denitrification System Treating Seawater at the Montreal Biodome.</title>
        <authorList>
            <person name="Martineau C."/>
            <person name="Villeneuve C."/>
            <person name="Mauffrey F."/>
            <person name="Villemur R."/>
        </authorList>
    </citation>
    <scope>NUCLEOTIDE SEQUENCE [LARGE SCALE GENOMIC DNA]</scope>
    <source>
        <strain evidence="1">NL23</strain>
    </source>
</reference>
<sequence length="346" mass="37489">MRVPILQRTVGPDAGPSLPTTPVWAKSGLVERMSSIATAFLLAAMAVNGVLSAAPGGEDVREAQTHGKALSSIPAHGGAAERETLIAGYLAQPFYHRSDVHLTRPDGTDLMAKGLGWDGDALKFPIDGGVRAVTGPHTFGFMIDFLHNKAVSRLGRGAHGRRIPNPVIDEVDLEGTIKGNPAPSRAKLTDVFTRLEFTHGHNVLLFTPIMRLAAVTPQIRPYIGIGGGFALPHVEVWFPGEEESRRTNEYQFAGPAAQLLAGIEFRSGNMSYFVEYKFTWAHISAALSETQSWRNFDMPGDLLRQLGRWWRGETDRLGGVRTTLAAHQVVGGAGYWLKRAPATPAP</sequence>
<proteinExistence type="predicted"/>
<protein>
    <submittedName>
        <fullName evidence="1">Uncharacterized protein</fullName>
    </submittedName>
</protein>
<dbReference type="PATRIC" id="fig|1029756.8.peg.1551"/>
<keyword evidence="2" id="KW-1185">Reference proteome</keyword>
<dbReference type="RefSeq" id="WP_023786869.1">
    <property type="nucleotide sequence ID" value="NC_022997.1"/>
</dbReference>
<accession>V5SE56</accession>